<dbReference type="InterPro" id="IPR001510">
    <property type="entry name" value="Znf_PARP"/>
</dbReference>
<dbReference type="PROSITE" id="PS00347">
    <property type="entry name" value="ZF_PARP_1"/>
    <property type="match status" value="1"/>
</dbReference>
<keyword evidence="5" id="KW-0539">Nucleus</keyword>
<sequence>MAEVPPPPKGWKVEYAKSGRAMCKTCDTAIAKDCLRIAKVEKSFQYDGLMMLWHHMDCIQSKPGILKSLDDIEGVDEIRLEDSQKLKKYVEDGGEVEEAEVEEDPAPGDGEYACEISKSSRAACKSCKEKISKGEVRVSTIVETGRFGKVPAWRHAKCFVELGWWKEPIEDLPGWENIGADNQKQIHDLVKTGNMKR</sequence>
<proteinExistence type="predicted"/>
<evidence type="ECO:0000313" key="8">
    <source>
        <dbReference type="Proteomes" id="UP000244005"/>
    </source>
</evidence>
<dbReference type="Proteomes" id="UP000244005">
    <property type="component" value="Unassembled WGS sequence"/>
</dbReference>
<name>A0A2R6X8J5_MARPO</name>
<reference evidence="7" key="2">
    <citation type="submission" date="2017-12" db="EMBL/GenBank/DDBJ databases">
        <title>WGS assembly of Marchantia polymorpha.</title>
        <authorList>
            <person name="Bowman J.L."/>
            <person name="Kohchi T."/>
            <person name="Yamato K.T."/>
            <person name="Jenkins J."/>
            <person name="Shu S."/>
            <person name="Ishizaki K."/>
            <person name="Yamaoka S."/>
            <person name="Nishihama R."/>
            <person name="Nakamura Y."/>
            <person name="Berger F."/>
            <person name="Adam C."/>
            <person name="Aki S.S."/>
            <person name="Althoff F."/>
            <person name="Araki T."/>
            <person name="Arteaga-Vazquez M.A."/>
            <person name="Balasubrmanian S."/>
            <person name="Bauer D."/>
            <person name="Boehm C.R."/>
            <person name="Briginshaw L."/>
            <person name="Caballero-Perez J."/>
            <person name="Catarino B."/>
            <person name="Chen F."/>
            <person name="Chiyoda S."/>
            <person name="Chovatia M."/>
            <person name="Davies K.M."/>
            <person name="Delmans M."/>
            <person name="Demura T."/>
            <person name="Dierschke T."/>
            <person name="Dolan L."/>
            <person name="Dorantes-Acosta A.E."/>
            <person name="Eklund D.M."/>
            <person name="Florent S.N."/>
            <person name="Flores-Sandoval E."/>
            <person name="Fujiyama A."/>
            <person name="Fukuzawa H."/>
            <person name="Galik B."/>
            <person name="Grimanelli D."/>
            <person name="Grimwood J."/>
            <person name="Grossniklaus U."/>
            <person name="Hamada T."/>
            <person name="Haseloff J."/>
            <person name="Hetherington A.J."/>
            <person name="Higo A."/>
            <person name="Hirakawa Y."/>
            <person name="Hundley H.N."/>
            <person name="Ikeda Y."/>
            <person name="Inoue K."/>
            <person name="Inoue S."/>
            <person name="Ishida S."/>
            <person name="Jia Q."/>
            <person name="Kakita M."/>
            <person name="Kanazawa T."/>
            <person name="Kawai Y."/>
            <person name="Kawashima T."/>
            <person name="Kennedy M."/>
            <person name="Kinose K."/>
            <person name="Kinoshita T."/>
            <person name="Kohara Y."/>
            <person name="Koide E."/>
            <person name="Komatsu K."/>
            <person name="Kopischke S."/>
            <person name="Kubo M."/>
            <person name="Kyozuka J."/>
            <person name="Lagercrantz U."/>
            <person name="Lin S.S."/>
            <person name="Lindquist E."/>
            <person name="Lipzen A.M."/>
            <person name="Lu C."/>
            <person name="Luna E.D."/>
            <person name="Martienssen R.A."/>
            <person name="Minamino N."/>
            <person name="Mizutani M."/>
            <person name="Mizutani M."/>
            <person name="Mochizuki N."/>
            <person name="Monte I."/>
            <person name="Mosher R."/>
            <person name="Nagasaki H."/>
            <person name="Nakagami H."/>
            <person name="Naramoto S."/>
            <person name="Nishitani K."/>
            <person name="Ohtani M."/>
            <person name="Okamoto T."/>
            <person name="Okumura M."/>
            <person name="Phillips J."/>
            <person name="Pollak B."/>
            <person name="Reinders A."/>
            <person name="Roevekamp M."/>
            <person name="Sano R."/>
            <person name="Sawa S."/>
            <person name="Schmid M.W."/>
            <person name="Shirakawa M."/>
            <person name="Solano R."/>
            <person name="Spunde A."/>
            <person name="Suetsugu N."/>
            <person name="Sugano S."/>
            <person name="Sugiyama A."/>
            <person name="Sun R."/>
            <person name="Suzuki Y."/>
            <person name="Takenaka M."/>
            <person name="Takezawa D."/>
            <person name="Tomogane H."/>
            <person name="Tsuzuki M."/>
            <person name="Ueda T."/>
            <person name="Umeda M."/>
            <person name="Ward J.M."/>
            <person name="Watanabe Y."/>
            <person name="Yazaki K."/>
            <person name="Yokoyama R."/>
            <person name="Yoshitake Y."/>
            <person name="Yotsui I."/>
            <person name="Zachgo S."/>
            <person name="Schmutz J."/>
        </authorList>
    </citation>
    <scope>NUCLEOTIDE SEQUENCE [LARGE SCALE GENOMIC DNA]</scope>
    <source>
        <strain evidence="7">Tak-1</strain>
    </source>
</reference>
<evidence type="ECO:0000256" key="5">
    <source>
        <dbReference type="ARBA" id="ARBA00023242"/>
    </source>
</evidence>
<dbReference type="GO" id="GO:0003677">
    <property type="term" value="F:DNA binding"/>
    <property type="evidence" value="ECO:0007669"/>
    <property type="project" value="InterPro"/>
</dbReference>
<dbReference type="Pfam" id="PF00645">
    <property type="entry name" value="zf-PARP"/>
    <property type="match status" value="2"/>
</dbReference>
<keyword evidence="4" id="KW-0862">Zinc</keyword>
<dbReference type="Gene3D" id="3.30.1740.10">
    <property type="entry name" value="Zinc finger, PARP-type"/>
    <property type="match status" value="2"/>
</dbReference>
<dbReference type="GO" id="GO:0005634">
    <property type="term" value="C:nucleus"/>
    <property type="evidence" value="ECO:0007669"/>
    <property type="project" value="UniProtKB-SubCell"/>
</dbReference>
<dbReference type="OMA" id="SGRANCK"/>
<protein>
    <recommendedName>
        <fullName evidence="6">PARP-type domain-containing protein</fullName>
    </recommendedName>
</protein>
<dbReference type="SUPFAM" id="SSF57716">
    <property type="entry name" value="Glucocorticoid receptor-like (DNA-binding domain)"/>
    <property type="match status" value="2"/>
</dbReference>
<evidence type="ECO:0000256" key="4">
    <source>
        <dbReference type="ARBA" id="ARBA00022833"/>
    </source>
</evidence>
<keyword evidence="8" id="KW-1185">Reference proteome</keyword>
<evidence type="ECO:0000256" key="3">
    <source>
        <dbReference type="ARBA" id="ARBA00022771"/>
    </source>
</evidence>
<gene>
    <name evidence="7" type="ORF">MARPO_0030s0138</name>
</gene>
<dbReference type="EMBL" id="KZ772702">
    <property type="protein sequence ID" value="PTQ42421.1"/>
    <property type="molecule type" value="Genomic_DNA"/>
</dbReference>
<evidence type="ECO:0000256" key="2">
    <source>
        <dbReference type="ARBA" id="ARBA00022723"/>
    </source>
</evidence>
<keyword evidence="2" id="KW-0479">Metal-binding</keyword>
<dbReference type="AlphaFoldDB" id="A0A2R6X8J5"/>
<dbReference type="PROSITE" id="PS50064">
    <property type="entry name" value="ZF_PARP_2"/>
    <property type="match status" value="2"/>
</dbReference>
<keyword evidence="3" id="KW-0863">Zinc-finger</keyword>
<comment type="subcellular location">
    <subcellularLocation>
        <location evidence="1">Nucleus</location>
    </subcellularLocation>
</comment>
<organism evidence="7 8">
    <name type="scientific">Marchantia polymorpha</name>
    <name type="common">Common liverwort</name>
    <name type="synonym">Marchantia aquatica</name>
    <dbReference type="NCBI Taxonomy" id="3197"/>
    <lineage>
        <taxon>Eukaryota</taxon>
        <taxon>Viridiplantae</taxon>
        <taxon>Streptophyta</taxon>
        <taxon>Embryophyta</taxon>
        <taxon>Marchantiophyta</taxon>
        <taxon>Marchantiopsida</taxon>
        <taxon>Marchantiidae</taxon>
        <taxon>Marchantiales</taxon>
        <taxon>Marchantiaceae</taxon>
        <taxon>Marchantia</taxon>
    </lineage>
</organism>
<dbReference type="SMART" id="SM01336">
    <property type="entry name" value="zf-PARP"/>
    <property type="match status" value="2"/>
</dbReference>
<dbReference type="GO" id="GO:0008270">
    <property type="term" value="F:zinc ion binding"/>
    <property type="evidence" value="ECO:0007669"/>
    <property type="project" value="UniProtKB-KW"/>
</dbReference>
<accession>A0A2R6X8J5</accession>
<feature type="domain" description="PARP-type" evidence="6">
    <location>
        <begin position="112"/>
        <end position="194"/>
    </location>
</feature>
<evidence type="ECO:0000256" key="1">
    <source>
        <dbReference type="ARBA" id="ARBA00004123"/>
    </source>
</evidence>
<evidence type="ECO:0000313" key="7">
    <source>
        <dbReference type="EMBL" id="PTQ42421.1"/>
    </source>
</evidence>
<dbReference type="Gramene" id="Mp8g18050.1">
    <property type="protein sequence ID" value="Mp8g18050.1.cds"/>
    <property type="gene ID" value="Mp8g18050"/>
</dbReference>
<feature type="domain" description="PARP-type" evidence="6">
    <location>
        <begin position="11"/>
        <end position="94"/>
    </location>
</feature>
<dbReference type="Gramene" id="Mp8g18050.2">
    <property type="protein sequence ID" value="Mp8g18050.2.cds"/>
    <property type="gene ID" value="Mp8g18050"/>
</dbReference>
<dbReference type="EMBL" id="KZ772702">
    <property type="protein sequence ID" value="PTQ42420.1"/>
    <property type="molecule type" value="Genomic_DNA"/>
</dbReference>
<evidence type="ECO:0000259" key="6">
    <source>
        <dbReference type="PROSITE" id="PS50064"/>
    </source>
</evidence>
<dbReference type="OrthoDB" id="2017365at2759"/>
<reference evidence="8" key="1">
    <citation type="journal article" date="2017" name="Cell">
        <title>Insights into land plant evolution garnered from the Marchantia polymorpha genome.</title>
        <authorList>
            <person name="Bowman J.L."/>
            <person name="Kohchi T."/>
            <person name="Yamato K.T."/>
            <person name="Jenkins J."/>
            <person name="Shu S."/>
            <person name="Ishizaki K."/>
            <person name="Yamaoka S."/>
            <person name="Nishihama R."/>
            <person name="Nakamura Y."/>
            <person name="Berger F."/>
            <person name="Adam C."/>
            <person name="Aki S.S."/>
            <person name="Althoff F."/>
            <person name="Araki T."/>
            <person name="Arteaga-Vazquez M.A."/>
            <person name="Balasubrmanian S."/>
            <person name="Barry K."/>
            <person name="Bauer D."/>
            <person name="Boehm C.R."/>
            <person name="Briginshaw L."/>
            <person name="Caballero-Perez J."/>
            <person name="Catarino B."/>
            <person name="Chen F."/>
            <person name="Chiyoda S."/>
            <person name="Chovatia M."/>
            <person name="Davies K.M."/>
            <person name="Delmans M."/>
            <person name="Demura T."/>
            <person name="Dierschke T."/>
            <person name="Dolan L."/>
            <person name="Dorantes-Acosta A.E."/>
            <person name="Eklund D.M."/>
            <person name="Florent S.N."/>
            <person name="Flores-Sandoval E."/>
            <person name="Fujiyama A."/>
            <person name="Fukuzawa H."/>
            <person name="Galik B."/>
            <person name="Grimanelli D."/>
            <person name="Grimwood J."/>
            <person name="Grossniklaus U."/>
            <person name="Hamada T."/>
            <person name="Haseloff J."/>
            <person name="Hetherington A.J."/>
            <person name="Higo A."/>
            <person name="Hirakawa Y."/>
            <person name="Hundley H.N."/>
            <person name="Ikeda Y."/>
            <person name="Inoue K."/>
            <person name="Inoue S.I."/>
            <person name="Ishida S."/>
            <person name="Jia Q."/>
            <person name="Kakita M."/>
            <person name="Kanazawa T."/>
            <person name="Kawai Y."/>
            <person name="Kawashima T."/>
            <person name="Kennedy M."/>
            <person name="Kinose K."/>
            <person name="Kinoshita T."/>
            <person name="Kohara Y."/>
            <person name="Koide E."/>
            <person name="Komatsu K."/>
            <person name="Kopischke S."/>
            <person name="Kubo M."/>
            <person name="Kyozuka J."/>
            <person name="Lagercrantz U."/>
            <person name="Lin S.S."/>
            <person name="Lindquist E."/>
            <person name="Lipzen A.M."/>
            <person name="Lu C.W."/>
            <person name="De Luna E."/>
            <person name="Martienssen R.A."/>
            <person name="Minamino N."/>
            <person name="Mizutani M."/>
            <person name="Mizutani M."/>
            <person name="Mochizuki N."/>
            <person name="Monte I."/>
            <person name="Mosher R."/>
            <person name="Nagasaki H."/>
            <person name="Nakagami H."/>
            <person name="Naramoto S."/>
            <person name="Nishitani K."/>
            <person name="Ohtani M."/>
            <person name="Okamoto T."/>
            <person name="Okumura M."/>
            <person name="Phillips J."/>
            <person name="Pollak B."/>
            <person name="Reinders A."/>
            <person name="Rovekamp M."/>
            <person name="Sano R."/>
            <person name="Sawa S."/>
            <person name="Schmid M.W."/>
            <person name="Shirakawa M."/>
            <person name="Solano R."/>
            <person name="Spunde A."/>
            <person name="Suetsugu N."/>
            <person name="Sugano S."/>
            <person name="Sugiyama A."/>
            <person name="Sun R."/>
            <person name="Suzuki Y."/>
            <person name="Takenaka M."/>
            <person name="Takezawa D."/>
            <person name="Tomogane H."/>
            <person name="Tsuzuki M."/>
            <person name="Ueda T."/>
            <person name="Umeda M."/>
            <person name="Ward J.M."/>
            <person name="Watanabe Y."/>
            <person name="Yazaki K."/>
            <person name="Yokoyama R."/>
            <person name="Yoshitake Y."/>
            <person name="Yotsui I."/>
            <person name="Zachgo S."/>
            <person name="Schmutz J."/>
        </authorList>
    </citation>
    <scope>NUCLEOTIDE SEQUENCE [LARGE SCALE GENOMIC DNA]</scope>
    <source>
        <strain evidence="8">Tak-1</strain>
    </source>
</reference>
<dbReference type="InterPro" id="IPR036957">
    <property type="entry name" value="Znf_PARP_sf"/>
</dbReference>